<evidence type="ECO:0000313" key="28">
    <source>
        <dbReference type="Proteomes" id="UP000694389"/>
    </source>
</evidence>
<feature type="compositionally biased region" description="Basic and acidic residues" evidence="26">
    <location>
        <begin position="1"/>
        <end position="13"/>
    </location>
</feature>
<evidence type="ECO:0000256" key="8">
    <source>
        <dbReference type="ARBA" id="ARBA00001729"/>
    </source>
</evidence>
<keyword evidence="28" id="KW-1185">Reference proteome</keyword>
<dbReference type="Proteomes" id="UP000694389">
    <property type="component" value="Unassembled WGS sequence"/>
</dbReference>
<evidence type="ECO:0000256" key="23">
    <source>
        <dbReference type="ARBA" id="ARBA00023264"/>
    </source>
</evidence>
<evidence type="ECO:0000256" key="18">
    <source>
        <dbReference type="ARBA" id="ARBA00022695"/>
    </source>
</evidence>
<feature type="transmembrane region" description="Helical" evidence="24">
    <location>
        <begin position="131"/>
        <end position="148"/>
    </location>
</feature>
<comment type="function">
    <text evidence="24">Catalyzes the conversion of phosphatidic acid (PA) to CDP-diacylglycerol (CDP-DAG), an essential intermediate in the synthesis of phosphatidylglycerol, cardiolipin and phosphatidylinositol.</text>
</comment>
<feature type="transmembrane region" description="Helical" evidence="24">
    <location>
        <begin position="213"/>
        <end position="238"/>
    </location>
</feature>
<reference evidence="27" key="2">
    <citation type="submission" date="2025-09" db="UniProtKB">
        <authorList>
            <consortium name="Ensembl"/>
        </authorList>
    </citation>
    <scope>IDENTIFICATION</scope>
</reference>
<reference evidence="27" key="1">
    <citation type="submission" date="2025-08" db="UniProtKB">
        <authorList>
            <consortium name="Ensembl"/>
        </authorList>
    </citation>
    <scope>IDENTIFICATION</scope>
</reference>
<feature type="transmembrane region" description="Helical" evidence="24">
    <location>
        <begin position="76"/>
        <end position="95"/>
    </location>
</feature>
<evidence type="ECO:0000313" key="27">
    <source>
        <dbReference type="Ensembl" id="ENSDLAP00005068087.1"/>
    </source>
</evidence>
<gene>
    <name evidence="27" type="primary">cds2</name>
</gene>
<comment type="catalytic activity">
    <reaction evidence="2">
        <text>1-octadecanoyl-2-(4Z,7Z,10Z,13Z,16Z,19Z-docosahexaenoyl)-sn-glycero-3-phosphate + CTP + H(+) = 1-octadecanoyl-2-(4Z,7Z,10Z,13Z,16Z,19Z-docosahexaenoyl)-sn-glycero-3-cytidine-5'-diphosphate + diphosphate</text>
        <dbReference type="Rhea" id="RHEA:45668"/>
        <dbReference type="ChEBI" id="CHEBI:15378"/>
        <dbReference type="ChEBI" id="CHEBI:33019"/>
        <dbReference type="ChEBI" id="CHEBI:37563"/>
        <dbReference type="ChEBI" id="CHEBI:77130"/>
        <dbReference type="ChEBI" id="CHEBI:85354"/>
    </reaction>
    <physiologicalReaction direction="left-to-right" evidence="2">
        <dbReference type="Rhea" id="RHEA:45669"/>
    </physiologicalReaction>
</comment>
<evidence type="ECO:0000256" key="26">
    <source>
        <dbReference type="SAM" id="MobiDB-lite"/>
    </source>
</evidence>
<dbReference type="GeneTree" id="ENSGT00940000158877"/>
<dbReference type="GO" id="GO:0005789">
    <property type="term" value="C:endoplasmic reticulum membrane"/>
    <property type="evidence" value="ECO:0007669"/>
    <property type="project" value="TreeGrafter"/>
</dbReference>
<keyword evidence="19 24" id="KW-1133">Transmembrane helix</keyword>
<keyword evidence="22 24" id="KW-0594">Phospholipid biosynthesis</keyword>
<feature type="transmembrane region" description="Helical" evidence="24">
    <location>
        <begin position="175"/>
        <end position="193"/>
    </location>
</feature>
<sequence length="396" mass="45234">MTELRHRGAKDTDPTLQQQPSEDKGSDGELKVEKDGVSDSESKVDSGVPEVPVPADDTPEVLNKALSGLSSRWKNWWVRGILTLAMISFFFFIIYLGPMVLMMIVLCVQIKCFQEIITIGYSVYHSYHLPWFRTLSWYFLLCVNYFFYGETVTDYFFTLVQREEPLRILSKYHRFISFALYLTGFCMFVLSLVKKHYRLQFYMLSPKKTWEGFIGGFFATIVFGIMLSYVMAGCRYFVCPVEFNNDSNSFQVDCEPPELFQLQDYALPGILESVTGWTTVRLYPFQIHSIALSSFASIVGPFGGFFASGFKRAFKIKDFANTIPGHGGIMDRFDCQYLMATFVNVYIASFIRGPNPSKVIQQLLALRVDQQLHIFNSLKAHLTEKGLLPALEEATA</sequence>
<evidence type="ECO:0000256" key="1">
    <source>
        <dbReference type="ARBA" id="ARBA00000060"/>
    </source>
</evidence>
<evidence type="ECO:0000256" key="9">
    <source>
        <dbReference type="ARBA" id="ARBA00001902"/>
    </source>
</evidence>
<evidence type="ECO:0000256" key="15">
    <source>
        <dbReference type="ARBA" id="ARBA00022516"/>
    </source>
</evidence>
<comment type="catalytic activity">
    <reaction evidence="7">
        <text>1-hexadecanoyl-2-(5Z,8Z,11Z,14Z-eicosatetraenoyl)-sn-glycero-3-phosphate + CTP + H(+) = 1-hexadecanoyl-2-(5Z,8Z,11Z,14Z-eicosatetraenoyl)-sn-glycero-3-cytidine-5'-diphosphate + diphosphate</text>
        <dbReference type="Rhea" id="RHEA:45652"/>
        <dbReference type="ChEBI" id="CHEBI:15378"/>
        <dbReference type="ChEBI" id="CHEBI:33019"/>
        <dbReference type="ChEBI" id="CHEBI:37563"/>
        <dbReference type="ChEBI" id="CHEBI:72864"/>
        <dbReference type="ChEBI" id="CHEBI:85350"/>
    </reaction>
    <physiologicalReaction direction="left-to-right" evidence="7">
        <dbReference type="Rhea" id="RHEA:45653"/>
    </physiologicalReaction>
</comment>
<dbReference type="PROSITE" id="PS01315">
    <property type="entry name" value="CDS"/>
    <property type="match status" value="1"/>
</dbReference>
<evidence type="ECO:0000256" key="3">
    <source>
        <dbReference type="ARBA" id="ARBA00000515"/>
    </source>
</evidence>
<dbReference type="EC" id="2.7.7.41" evidence="14 24"/>
<dbReference type="GO" id="GO:0016024">
    <property type="term" value="P:CDP-diacylglycerol biosynthetic process"/>
    <property type="evidence" value="ECO:0007669"/>
    <property type="project" value="UniProtKB-UniRule"/>
</dbReference>
<dbReference type="Pfam" id="PF01148">
    <property type="entry name" value="CTP_transf_1"/>
    <property type="match status" value="2"/>
</dbReference>
<comment type="catalytic activity">
    <reaction evidence="6">
        <text>1,2-di-(9Z,12Z-octadecadienoyl)-sn-glycero-3-phosphate + CTP + H(+) = 1,2-di-(9Z,12Z-octadecadienoyl)-sn-glycero-3-cytidine-5'-diphosphate + diphosphate</text>
        <dbReference type="Rhea" id="RHEA:45672"/>
        <dbReference type="ChEBI" id="CHEBI:15378"/>
        <dbReference type="ChEBI" id="CHEBI:33019"/>
        <dbReference type="ChEBI" id="CHEBI:37563"/>
        <dbReference type="ChEBI" id="CHEBI:77128"/>
        <dbReference type="ChEBI" id="CHEBI:85355"/>
    </reaction>
    <physiologicalReaction direction="left-to-right" evidence="6">
        <dbReference type="Rhea" id="RHEA:45673"/>
    </physiologicalReaction>
</comment>
<evidence type="ECO:0000256" key="4">
    <source>
        <dbReference type="ARBA" id="ARBA00000859"/>
    </source>
</evidence>
<feature type="transmembrane region" description="Helical" evidence="24">
    <location>
        <begin position="101"/>
        <end position="124"/>
    </location>
</feature>
<evidence type="ECO:0000256" key="5">
    <source>
        <dbReference type="ARBA" id="ARBA00001021"/>
    </source>
</evidence>
<dbReference type="Ensembl" id="ENSDLAT00005071181.1">
    <property type="protein sequence ID" value="ENSDLAP00005068087.1"/>
    <property type="gene ID" value="ENSDLAG00005009665.2"/>
</dbReference>
<dbReference type="PANTHER" id="PTHR13773">
    <property type="entry name" value="PHOSPHATIDATE CYTIDYLYLTRANSFERASE"/>
    <property type="match status" value="1"/>
</dbReference>
<evidence type="ECO:0000256" key="17">
    <source>
        <dbReference type="ARBA" id="ARBA00022692"/>
    </source>
</evidence>
<dbReference type="PIRSF" id="PIRSF018269">
    <property type="entry name" value="PC_trans_euk"/>
    <property type="match status" value="1"/>
</dbReference>
<evidence type="ECO:0000256" key="21">
    <source>
        <dbReference type="ARBA" id="ARBA00023136"/>
    </source>
</evidence>
<keyword evidence="18 24" id="KW-0548">Nucleotidyltransferase</keyword>
<evidence type="ECO:0000256" key="7">
    <source>
        <dbReference type="ARBA" id="ARBA00001617"/>
    </source>
</evidence>
<evidence type="ECO:0000256" key="22">
    <source>
        <dbReference type="ARBA" id="ARBA00023209"/>
    </source>
</evidence>
<dbReference type="PANTHER" id="PTHR13773:SF4">
    <property type="entry name" value="PHOSPHATIDATE CYTIDYLYLTRANSFERASE 2"/>
    <property type="match status" value="1"/>
</dbReference>
<evidence type="ECO:0000256" key="24">
    <source>
        <dbReference type="PIRNR" id="PIRNR018269"/>
    </source>
</evidence>
<evidence type="ECO:0000256" key="16">
    <source>
        <dbReference type="ARBA" id="ARBA00022679"/>
    </source>
</evidence>
<keyword evidence="21 24" id="KW-0472">Membrane</keyword>
<keyword evidence="23 24" id="KW-1208">Phospholipid metabolism</keyword>
<dbReference type="InterPro" id="IPR000374">
    <property type="entry name" value="PC_trans"/>
</dbReference>
<evidence type="ECO:0000256" key="10">
    <source>
        <dbReference type="ARBA" id="ARBA00004141"/>
    </source>
</evidence>
<keyword evidence="16 24" id="KW-0808">Transferase</keyword>
<dbReference type="GO" id="GO:0004605">
    <property type="term" value="F:phosphatidate cytidylyltransferase activity"/>
    <property type="evidence" value="ECO:0007669"/>
    <property type="project" value="UniProtKB-UniRule"/>
</dbReference>
<dbReference type="InterPro" id="IPR016720">
    <property type="entry name" value="PC_Trfase_euk"/>
</dbReference>
<protein>
    <recommendedName>
        <fullName evidence="14 24">Phosphatidate cytidylyltransferase</fullName>
        <ecNumber evidence="14 24">2.7.7.41</ecNumber>
    </recommendedName>
</protein>
<comment type="catalytic activity">
    <reaction evidence="1">
        <text>1,2-di-(9Z-octadecenoyl)-sn-glycero-3-phosphate + CTP + H(+) = 1,2-di-(9Z-octadecenoyl)-sn-glycero-3-cytidine-5'-diphosphate + diphosphate</text>
        <dbReference type="Rhea" id="RHEA:45676"/>
        <dbReference type="ChEBI" id="CHEBI:15378"/>
        <dbReference type="ChEBI" id="CHEBI:33019"/>
        <dbReference type="ChEBI" id="CHEBI:37563"/>
        <dbReference type="ChEBI" id="CHEBI:74546"/>
        <dbReference type="ChEBI" id="CHEBI:85356"/>
    </reaction>
    <physiologicalReaction direction="left-to-right" evidence="1">
        <dbReference type="Rhea" id="RHEA:45677"/>
    </physiologicalReaction>
</comment>
<evidence type="ECO:0000256" key="14">
    <source>
        <dbReference type="ARBA" id="ARBA00012487"/>
    </source>
</evidence>
<keyword evidence="15 24" id="KW-0444">Lipid biosynthesis</keyword>
<dbReference type="AlphaFoldDB" id="A0A8P4KDX0"/>
<evidence type="ECO:0000256" key="11">
    <source>
        <dbReference type="ARBA" id="ARBA00005119"/>
    </source>
</evidence>
<comment type="pathway">
    <text evidence="11 24 25">Phospholipid metabolism; CDP-diacylglycerol biosynthesis; CDP-diacylglycerol from sn-glycerol 3-phosphate: step 3/3.</text>
</comment>
<comment type="pathway">
    <text evidence="12">Lipid metabolism.</text>
</comment>
<comment type="catalytic activity">
    <reaction evidence="8">
        <text>1-octadecanoyl-2-(5Z,8Z,11Z,14Z-eicosatetraenoyl)-sn-glycero-3-phosphate + CTP + H(+) = 1-octadecanoyl-2-(5Z,8Z,11Z,14Z-eicosatetraenoyl)-sn-glycero-3-cytidine-5'-diphosphate + diphosphate</text>
        <dbReference type="Rhea" id="RHEA:45648"/>
        <dbReference type="ChEBI" id="CHEBI:15378"/>
        <dbReference type="ChEBI" id="CHEBI:33019"/>
        <dbReference type="ChEBI" id="CHEBI:37563"/>
        <dbReference type="ChEBI" id="CHEBI:77091"/>
        <dbReference type="ChEBI" id="CHEBI:85349"/>
    </reaction>
    <physiologicalReaction direction="left-to-right" evidence="8">
        <dbReference type="Rhea" id="RHEA:45649"/>
    </physiologicalReaction>
</comment>
<comment type="similarity">
    <text evidence="13 24 25">Belongs to the CDS family.</text>
</comment>
<organism evidence="27 28">
    <name type="scientific">Dicentrarchus labrax</name>
    <name type="common">European seabass</name>
    <name type="synonym">Morone labrax</name>
    <dbReference type="NCBI Taxonomy" id="13489"/>
    <lineage>
        <taxon>Eukaryota</taxon>
        <taxon>Metazoa</taxon>
        <taxon>Chordata</taxon>
        <taxon>Craniata</taxon>
        <taxon>Vertebrata</taxon>
        <taxon>Euteleostomi</taxon>
        <taxon>Actinopterygii</taxon>
        <taxon>Neopterygii</taxon>
        <taxon>Teleostei</taxon>
        <taxon>Neoteleostei</taxon>
        <taxon>Acanthomorphata</taxon>
        <taxon>Eupercaria</taxon>
        <taxon>Moronidae</taxon>
        <taxon>Dicentrarchus</taxon>
    </lineage>
</organism>
<evidence type="ECO:0000256" key="19">
    <source>
        <dbReference type="ARBA" id="ARBA00022989"/>
    </source>
</evidence>
<feature type="region of interest" description="Disordered" evidence="26">
    <location>
        <begin position="1"/>
        <end position="56"/>
    </location>
</feature>
<evidence type="ECO:0000256" key="20">
    <source>
        <dbReference type="ARBA" id="ARBA00023098"/>
    </source>
</evidence>
<comment type="subcellular location">
    <subcellularLocation>
        <location evidence="10">Membrane</location>
        <topology evidence="10">Multi-pass membrane protein</topology>
    </subcellularLocation>
</comment>
<keyword evidence="17 24" id="KW-0812">Transmembrane</keyword>
<proteinExistence type="inferred from homology"/>
<comment type="catalytic activity">
    <reaction evidence="3">
        <text>1-octadecanoyl-2-(9Z,12Z-octadecadienoyl)-sn-glycero-3-phosphate + CTP + H(+) = 1-octadecanoyl-2-(9Z,12Z-octadecadienoyl)-sn-glycero-3-cytidine-5'-diphosphate + diphosphate</text>
        <dbReference type="Rhea" id="RHEA:45660"/>
        <dbReference type="ChEBI" id="CHEBI:15378"/>
        <dbReference type="ChEBI" id="CHEBI:33019"/>
        <dbReference type="ChEBI" id="CHEBI:37563"/>
        <dbReference type="ChEBI" id="CHEBI:77098"/>
        <dbReference type="ChEBI" id="CHEBI:85352"/>
    </reaction>
    <physiologicalReaction direction="left-to-right" evidence="3">
        <dbReference type="Rhea" id="RHEA:45661"/>
    </physiologicalReaction>
</comment>
<name>A0A8P4KDX0_DICLA</name>
<evidence type="ECO:0000256" key="2">
    <source>
        <dbReference type="ARBA" id="ARBA00000281"/>
    </source>
</evidence>
<evidence type="ECO:0000256" key="25">
    <source>
        <dbReference type="RuleBase" id="RU003938"/>
    </source>
</evidence>
<feature type="transmembrane region" description="Helical" evidence="24">
    <location>
        <begin position="285"/>
        <end position="307"/>
    </location>
</feature>
<accession>A0A8P4KDX0</accession>
<evidence type="ECO:0000256" key="6">
    <source>
        <dbReference type="ARBA" id="ARBA00001056"/>
    </source>
</evidence>
<comment type="catalytic activity">
    <reaction evidence="4">
        <text>1-octadecanoyl-2-(9Z-octadecenoyl)-sn-glycero-3-phosphate + CTP + H(+) = 1-octadecanoyl-2-(9Z-octadecenoyl)-sn-glycero-3-cytidine-5'-diphosphate + diphosphate</text>
        <dbReference type="Rhea" id="RHEA:45664"/>
        <dbReference type="ChEBI" id="CHEBI:15378"/>
        <dbReference type="ChEBI" id="CHEBI:33019"/>
        <dbReference type="ChEBI" id="CHEBI:37563"/>
        <dbReference type="ChEBI" id="CHEBI:74560"/>
        <dbReference type="ChEBI" id="CHEBI:85353"/>
    </reaction>
    <physiologicalReaction direction="left-to-right" evidence="4">
        <dbReference type="Rhea" id="RHEA:45665"/>
    </physiologicalReaction>
</comment>
<evidence type="ECO:0000256" key="12">
    <source>
        <dbReference type="ARBA" id="ARBA00005189"/>
    </source>
</evidence>
<comment type="catalytic activity">
    <reaction evidence="5">
        <text>1,2-di-(5Z,8Z,11Z,14Z)-eicosatetraenoyl-sn-glycero-3-phosphate + CTP + H(+) = 1,2-di-(5Z,8Z,11Z,14Z-eicosatetraenoyl)-sn-glycero-3-cytidine-5'-diphosphate + diphosphate</text>
        <dbReference type="Rhea" id="RHEA:45656"/>
        <dbReference type="ChEBI" id="CHEBI:15378"/>
        <dbReference type="ChEBI" id="CHEBI:33019"/>
        <dbReference type="ChEBI" id="CHEBI:37563"/>
        <dbReference type="ChEBI" id="CHEBI:77126"/>
        <dbReference type="ChEBI" id="CHEBI:85351"/>
    </reaction>
    <physiologicalReaction direction="left-to-right" evidence="5">
        <dbReference type="Rhea" id="RHEA:45657"/>
    </physiologicalReaction>
</comment>
<evidence type="ECO:0000256" key="13">
    <source>
        <dbReference type="ARBA" id="ARBA00010185"/>
    </source>
</evidence>
<keyword evidence="20 24" id="KW-0443">Lipid metabolism</keyword>
<comment type="catalytic activity">
    <reaction evidence="9">
        <text>a 1,2-diacyl-sn-glycero-3-phosphate + CTP + H(+) = a CDP-1,2-diacyl-sn-glycerol + diphosphate</text>
        <dbReference type="Rhea" id="RHEA:16229"/>
        <dbReference type="ChEBI" id="CHEBI:15378"/>
        <dbReference type="ChEBI" id="CHEBI:33019"/>
        <dbReference type="ChEBI" id="CHEBI:37563"/>
        <dbReference type="ChEBI" id="CHEBI:58332"/>
        <dbReference type="ChEBI" id="CHEBI:58608"/>
        <dbReference type="EC" id="2.7.7.41"/>
    </reaction>
    <physiologicalReaction direction="left-to-right" evidence="9">
        <dbReference type="Rhea" id="RHEA:16230"/>
    </physiologicalReaction>
</comment>
<feature type="compositionally biased region" description="Basic and acidic residues" evidence="26">
    <location>
        <begin position="21"/>
        <end position="44"/>
    </location>
</feature>